<proteinExistence type="predicted"/>
<organism evidence="2">
    <name type="scientific">Brassica cretica</name>
    <name type="common">Mustard</name>
    <dbReference type="NCBI Taxonomy" id="69181"/>
    <lineage>
        <taxon>Eukaryota</taxon>
        <taxon>Viridiplantae</taxon>
        <taxon>Streptophyta</taxon>
        <taxon>Embryophyta</taxon>
        <taxon>Tracheophyta</taxon>
        <taxon>Spermatophyta</taxon>
        <taxon>Magnoliopsida</taxon>
        <taxon>eudicotyledons</taxon>
        <taxon>Gunneridae</taxon>
        <taxon>Pentapetalae</taxon>
        <taxon>rosids</taxon>
        <taxon>malvids</taxon>
        <taxon>Brassicales</taxon>
        <taxon>Brassicaceae</taxon>
        <taxon>Brassiceae</taxon>
        <taxon>Brassica</taxon>
    </lineage>
</organism>
<name>A0A8S9GYM7_BRACR</name>
<evidence type="ECO:0000313" key="2">
    <source>
        <dbReference type="EMBL" id="KAF2549092.1"/>
    </source>
</evidence>
<feature type="region of interest" description="Disordered" evidence="1">
    <location>
        <begin position="50"/>
        <end position="95"/>
    </location>
</feature>
<gene>
    <name evidence="2" type="ORF">F2Q70_00023570</name>
</gene>
<comment type="caution">
    <text evidence="2">The sequence shown here is derived from an EMBL/GenBank/DDBJ whole genome shotgun (WGS) entry which is preliminary data.</text>
</comment>
<feature type="non-terminal residue" evidence="2">
    <location>
        <position position="1"/>
    </location>
</feature>
<dbReference type="EMBL" id="QGKY02001925">
    <property type="protein sequence ID" value="KAF2549092.1"/>
    <property type="molecule type" value="Genomic_DNA"/>
</dbReference>
<dbReference type="AlphaFoldDB" id="A0A8S9GYM7"/>
<feature type="compositionally biased region" description="Polar residues" evidence="1">
    <location>
        <begin position="50"/>
        <end position="65"/>
    </location>
</feature>
<sequence>VTVCMRLHHTSLRLKLRPKDKTRRSLLPGKFAKERDSILDNVYPFWTNAMTGPSSSPQAASSTNGTEEELETKKEVVSGQEAETQEEPSEMSSVLCKSTKLVPPQSKERVHWSVCWRNVQGSESKRSIKHLLACLHHLGEEGVSARDIAICFAKTLLSSDKLNQGT</sequence>
<reference evidence="2" key="1">
    <citation type="submission" date="2019-12" db="EMBL/GenBank/DDBJ databases">
        <title>Genome sequencing and annotation of Brassica cretica.</title>
        <authorList>
            <person name="Studholme D.J."/>
            <person name="Sarris P.F."/>
        </authorList>
    </citation>
    <scope>NUCLEOTIDE SEQUENCE</scope>
    <source>
        <strain evidence="2">PFS-102/07</strain>
        <tissue evidence="2">Leaf</tissue>
    </source>
</reference>
<protein>
    <submittedName>
        <fullName evidence="2">Uncharacterized protein</fullName>
    </submittedName>
</protein>
<accession>A0A8S9GYM7</accession>
<evidence type="ECO:0000256" key="1">
    <source>
        <dbReference type="SAM" id="MobiDB-lite"/>
    </source>
</evidence>